<gene>
    <name evidence="1" type="ORF">EBBID32_46030</name>
</gene>
<proteinExistence type="predicted"/>
<name>N1MU05_9SPHN</name>
<dbReference type="EMBL" id="CAVK010000251">
    <property type="protein sequence ID" value="CCW20229.1"/>
    <property type="molecule type" value="Genomic_DNA"/>
</dbReference>
<evidence type="ECO:0000313" key="2">
    <source>
        <dbReference type="Proteomes" id="UP000013201"/>
    </source>
</evidence>
<keyword evidence="2" id="KW-1185">Reference proteome</keyword>
<evidence type="ECO:0000313" key="1">
    <source>
        <dbReference type="EMBL" id="CCW20229.1"/>
    </source>
</evidence>
<reference evidence="1 2" key="1">
    <citation type="submission" date="2013-03" db="EMBL/GenBank/DDBJ databases">
        <authorList>
            <person name="Le V."/>
        </authorList>
    </citation>
    <scope>NUCLEOTIDE SEQUENCE [LARGE SCALE GENOMIC DNA]</scope>
    <source>
        <strain evidence="1 2">BiD32</strain>
    </source>
</reference>
<comment type="caution">
    <text evidence="1">The sequence shown here is derived from an EMBL/GenBank/DDBJ whole genome shotgun (WGS) entry which is preliminary data.</text>
</comment>
<organism evidence="1 2">
    <name type="scientific">Sphingobium indicum BiD32</name>
    <dbReference type="NCBI Taxonomy" id="1301087"/>
    <lineage>
        <taxon>Bacteria</taxon>
        <taxon>Pseudomonadati</taxon>
        <taxon>Pseudomonadota</taxon>
        <taxon>Alphaproteobacteria</taxon>
        <taxon>Sphingomonadales</taxon>
        <taxon>Sphingomonadaceae</taxon>
        <taxon>Sphingobium</taxon>
    </lineage>
</organism>
<sequence length="58" mass="6781">MIQCELSDGKFLFVNMDRVVSVSSQKNGEITLGYLRHNDEITWVAIKRFQIIKTGTWY</sequence>
<reference evidence="2" key="2">
    <citation type="submission" date="2013-04" db="EMBL/GenBank/DDBJ databases">
        <title>Bisphenol A degrading Sphingobium sp. strain BiD32.</title>
        <authorList>
            <person name="Nielsen J.L."/>
            <person name="Zhou N.A."/>
            <person name="Kjeldal H."/>
        </authorList>
    </citation>
    <scope>NUCLEOTIDE SEQUENCE [LARGE SCALE GENOMIC DNA]</scope>
    <source>
        <strain evidence="2">BiD32</strain>
    </source>
</reference>
<protein>
    <submittedName>
        <fullName evidence="1">Uncharacterized protein</fullName>
    </submittedName>
</protein>
<dbReference type="RefSeq" id="WP_006967596.1">
    <property type="nucleotide sequence ID" value="NZ_CAVK010000251.1"/>
</dbReference>
<dbReference type="AlphaFoldDB" id="N1MU05"/>
<dbReference type="Proteomes" id="UP000013201">
    <property type="component" value="Unassembled WGS sequence"/>
</dbReference>
<accession>N1MU05</accession>